<dbReference type="Proteomes" id="UP000014680">
    <property type="component" value="Unassembled WGS sequence"/>
</dbReference>
<sequence length="95" mass="11143">MKILLCIDFNTNWYEVFGRHTLLTSGEEVKVEQTEWKNITLKIVNNTAHVHIKASENPFPFSTQDKERDIIPDFLLLRNFPTDFRGKMYTNLLVG</sequence>
<dbReference type="Gene3D" id="3.40.50.20">
    <property type="match status" value="1"/>
</dbReference>
<dbReference type="KEGG" id="eiv:EIN_273510"/>
<gene>
    <name evidence="2" type="ORF">EIN_273510</name>
</gene>
<accession>A0A0A1U198</accession>
<dbReference type="RefSeq" id="XP_004254595.1">
    <property type="nucleotide sequence ID" value="XM_004254547.1"/>
</dbReference>
<reference evidence="2 3" key="1">
    <citation type="submission" date="2012-10" db="EMBL/GenBank/DDBJ databases">
        <authorList>
            <person name="Zafar N."/>
            <person name="Inman J."/>
            <person name="Hall N."/>
            <person name="Lorenzi H."/>
            <person name="Caler E."/>
        </authorList>
    </citation>
    <scope>NUCLEOTIDE SEQUENCE [LARGE SCALE GENOMIC DNA]</scope>
    <source>
        <strain evidence="2 3">IP1</strain>
    </source>
</reference>
<protein>
    <recommendedName>
        <fullName evidence="1">Synapsin pre-ATP-grasp domain-containing protein</fullName>
    </recommendedName>
</protein>
<evidence type="ECO:0000313" key="2">
    <source>
        <dbReference type="EMBL" id="ELP87824.1"/>
    </source>
</evidence>
<feature type="domain" description="Synapsin pre-ATP-grasp" evidence="1">
    <location>
        <begin position="2"/>
        <end position="95"/>
    </location>
</feature>
<dbReference type="GeneID" id="14886786"/>
<organism evidence="2 3">
    <name type="scientific">Entamoeba invadens IP1</name>
    <dbReference type="NCBI Taxonomy" id="370355"/>
    <lineage>
        <taxon>Eukaryota</taxon>
        <taxon>Amoebozoa</taxon>
        <taxon>Evosea</taxon>
        <taxon>Archamoebae</taxon>
        <taxon>Mastigamoebida</taxon>
        <taxon>Entamoebidae</taxon>
        <taxon>Entamoeba</taxon>
    </lineage>
</organism>
<name>A0A0A1U198_ENTIV</name>
<dbReference type="Pfam" id="PF02078">
    <property type="entry name" value="Synapsin"/>
    <property type="match status" value="1"/>
</dbReference>
<dbReference type="EMBL" id="KB206783">
    <property type="protein sequence ID" value="ELP87824.1"/>
    <property type="molecule type" value="Genomic_DNA"/>
</dbReference>
<dbReference type="SUPFAM" id="SSF52440">
    <property type="entry name" value="PreATP-grasp domain"/>
    <property type="match status" value="1"/>
</dbReference>
<dbReference type="AlphaFoldDB" id="A0A0A1U198"/>
<proteinExistence type="predicted"/>
<dbReference type="InterPro" id="IPR020897">
    <property type="entry name" value="Synapsin_pre-ATP-grasp_dom"/>
</dbReference>
<evidence type="ECO:0000313" key="3">
    <source>
        <dbReference type="Proteomes" id="UP000014680"/>
    </source>
</evidence>
<dbReference type="InterPro" id="IPR016185">
    <property type="entry name" value="PreATP-grasp_dom_sf"/>
</dbReference>
<evidence type="ECO:0000259" key="1">
    <source>
        <dbReference type="Pfam" id="PF02078"/>
    </source>
</evidence>
<dbReference type="OrthoDB" id="10249572at2759"/>
<dbReference type="VEuPathDB" id="AmoebaDB:EIN_273510"/>
<keyword evidence="3" id="KW-1185">Reference proteome</keyword>
<feature type="non-terminal residue" evidence="2">
    <location>
        <position position="95"/>
    </location>
</feature>
<feature type="non-terminal residue" evidence="2">
    <location>
        <position position="1"/>
    </location>
</feature>